<dbReference type="AlphaFoldDB" id="A0A5M8PDF4"/>
<evidence type="ECO:0000256" key="1">
    <source>
        <dbReference type="SAM" id="SignalP"/>
    </source>
</evidence>
<dbReference type="Proteomes" id="UP000324767">
    <property type="component" value="Unassembled WGS sequence"/>
</dbReference>
<evidence type="ECO:0000313" key="2">
    <source>
        <dbReference type="EMBL" id="KAA6406958.1"/>
    </source>
</evidence>
<gene>
    <name evidence="2" type="ORF">FRX48_09256</name>
</gene>
<accession>A0A5M8PDF4</accession>
<dbReference type="EMBL" id="VXIT01000021">
    <property type="protein sequence ID" value="KAA6406958.1"/>
    <property type="molecule type" value="Genomic_DNA"/>
</dbReference>
<organism evidence="2 3">
    <name type="scientific">Lasallia pustulata</name>
    <dbReference type="NCBI Taxonomy" id="136370"/>
    <lineage>
        <taxon>Eukaryota</taxon>
        <taxon>Fungi</taxon>
        <taxon>Dikarya</taxon>
        <taxon>Ascomycota</taxon>
        <taxon>Pezizomycotina</taxon>
        <taxon>Lecanoromycetes</taxon>
        <taxon>OSLEUM clade</taxon>
        <taxon>Umbilicariomycetidae</taxon>
        <taxon>Umbilicariales</taxon>
        <taxon>Umbilicariaceae</taxon>
        <taxon>Lasallia</taxon>
    </lineage>
</organism>
<comment type="caution">
    <text evidence="2">The sequence shown here is derived from an EMBL/GenBank/DDBJ whole genome shotgun (WGS) entry which is preliminary data.</text>
</comment>
<feature type="chain" id="PRO_5024289572" evidence="1">
    <location>
        <begin position="22"/>
        <end position="180"/>
    </location>
</feature>
<protein>
    <submittedName>
        <fullName evidence="2">Uncharacterized protein</fullName>
    </submittedName>
</protein>
<reference evidence="2 3" key="1">
    <citation type="submission" date="2019-09" db="EMBL/GenBank/DDBJ databases">
        <title>The hologenome of the rock-dwelling lichen Lasallia pustulata.</title>
        <authorList>
            <person name="Greshake Tzovaras B."/>
            <person name="Segers F."/>
            <person name="Bicker A."/>
            <person name="Dal Grande F."/>
            <person name="Otte J."/>
            <person name="Hankeln T."/>
            <person name="Schmitt I."/>
            <person name="Ebersberger I."/>
        </authorList>
    </citation>
    <scope>NUCLEOTIDE SEQUENCE [LARGE SCALE GENOMIC DNA]</scope>
    <source>
        <strain evidence="2">A1-1</strain>
    </source>
</reference>
<feature type="signal peptide" evidence="1">
    <location>
        <begin position="1"/>
        <end position="21"/>
    </location>
</feature>
<keyword evidence="1" id="KW-0732">Signal</keyword>
<name>A0A5M8PDF4_9LECA</name>
<proteinExistence type="predicted"/>
<evidence type="ECO:0000313" key="3">
    <source>
        <dbReference type="Proteomes" id="UP000324767"/>
    </source>
</evidence>
<sequence length="180" mass="19174">MRAFSLSLLAVLAQLVPLCLAIPLDVTPRSQVCSNVPDMVAGSLLDRAPGTSDDIWCAPSSSTWVLLTFGKKLTGTTVTELLIDSYNQVGEALKANGDGPIIKGVFQLTRYGLLLAAKNANNHQLTRGVLEAAITATWQYMRSRQYGGRSQGTVTFQIFDGLNQVGTGSIQRASKSSGPS</sequence>